<dbReference type="InterPro" id="IPR000073">
    <property type="entry name" value="AB_hydrolase_1"/>
</dbReference>
<dbReference type="PRINTS" id="PR00412">
    <property type="entry name" value="EPOXHYDRLASE"/>
</dbReference>
<dbReference type="Proteomes" id="UP000253742">
    <property type="component" value="Unassembled WGS sequence"/>
</dbReference>
<evidence type="ECO:0000313" key="3">
    <source>
        <dbReference type="EMBL" id="RDD83884.1"/>
    </source>
</evidence>
<keyword evidence="1 3" id="KW-0378">Hydrolase</keyword>
<dbReference type="InterPro" id="IPR029058">
    <property type="entry name" value="AB_hydrolase_fold"/>
</dbReference>
<sequence length="315" mass="35014">MTQEDAPPLIHPAAHRLAGMDRHTVTVDGHRLNVFAAGRGPETIVLVPGIPDSSAVYRGQVPGLLEAGYRVIAPDLLGQGDSDMPADVASYTIAKDQERLWAIADELGARTFHLVGHDRGAAATWAMAAHHPERVKSYVALSIGHPSARKHAAYEQKQLSWYMLRLLFSDAEEWLRGGAEGEGGPWSTFRWWVGNHPEADAWIADLERPGAVRAMLNFYQANIHPVHAKISPIPRVKVPTLGIWPEGDIYSGIEQIARSGEWVDGPWRFERLRGAGHFLQLDRPTTLTRLILSHTEMYRDRGFTPERGTNADPQR</sequence>
<comment type="caution">
    <text evidence="3">The sequence shown here is derived from an EMBL/GenBank/DDBJ whole genome shotgun (WGS) entry which is preliminary data.</text>
</comment>
<dbReference type="PANTHER" id="PTHR43329">
    <property type="entry name" value="EPOXIDE HYDROLASE"/>
    <property type="match status" value="1"/>
</dbReference>
<dbReference type="AlphaFoldDB" id="A0A369UT06"/>
<proteinExistence type="predicted"/>
<dbReference type="OrthoDB" id="2987348at2"/>
<dbReference type="PRINTS" id="PR00111">
    <property type="entry name" value="ABHYDROLASE"/>
</dbReference>
<gene>
    <name evidence="3" type="ORF">DVZ84_38170</name>
</gene>
<dbReference type="GO" id="GO:0016787">
    <property type="term" value="F:hydrolase activity"/>
    <property type="evidence" value="ECO:0007669"/>
    <property type="project" value="UniProtKB-KW"/>
</dbReference>
<protein>
    <submittedName>
        <fullName evidence="3">Alpha/beta hydrolase</fullName>
    </submittedName>
</protein>
<name>A0A369UT06_9ACTN</name>
<dbReference type="Gene3D" id="3.40.50.1820">
    <property type="entry name" value="alpha/beta hydrolase"/>
    <property type="match status" value="1"/>
</dbReference>
<evidence type="ECO:0000256" key="1">
    <source>
        <dbReference type="ARBA" id="ARBA00022801"/>
    </source>
</evidence>
<dbReference type="InterPro" id="IPR000639">
    <property type="entry name" value="Epox_hydrolase-like"/>
</dbReference>
<accession>A0A369UT06</accession>
<evidence type="ECO:0000313" key="4">
    <source>
        <dbReference type="Proteomes" id="UP000253742"/>
    </source>
</evidence>
<evidence type="ECO:0000259" key="2">
    <source>
        <dbReference type="Pfam" id="PF00561"/>
    </source>
</evidence>
<feature type="domain" description="AB hydrolase-1" evidence="2">
    <location>
        <begin position="43"/>
        <end position="284"/>
    </location>
</feature>
<dbReference type="RefSeq" id="WP_114534226.1">
    <property type="nucleotide sequence ID" value="NZ_QQBH01000062.1"/>
</dbReference>
<organism evidence="3 4">
    <name type="scientific">Streptomyces parvulus</name>
    <dbReference type="NCBI Taxonomy" id="146923"/>
    <lineage>
        <taxon>Bacteria</taxon>
        <taxon>Bacillati</taxon>
        <taxon>Actinomycetota</taxon>
        <taxon>Actinomycetes</taxon>
        <taxon>Kitasatosporales</taxon>
        <taxon>Streptomycetaceae</taxon>
        <taxon>Streptomyces</taxon>
    </lineage>
</organism>
<dbReference type="Pfam" id="PF00561">
    <property type="entry name" value="Abhydrolase_1"/>
    <property type="match status" value="1"/>
</dbReference>
<dbReference type="EMBL" id="QQBH01000062">
    <property type="protein sequence ID" value="RDD83884.1"/>
    <property type="molecule type" value="Genomic_DNA"/>
</dbReference>
<reference evidence="3 4" key="1">
    <citation type="submission" date="2018-07" db="EMBL/GenBank/DDBJ databases">
        <title>Genome guided investigation of antibiotics producing actinomycetales strain isolated from a Macau mangrove ecosystem.</title>
        <authorList>
            <person name="Hu D."/>
        </authorList>
    </citation>
    <scope>NUCLEOTIDE SEQUENCE [LARGE SCALE GENOMIC DNA]</scope>
    <source>
        <strain evidence="3 4">2297</strain>
    </source>
</reference>
<dbReference type="SUPFAM" id="SSF53474">
    <property type="entry name" value="alpha/beta-Hydrolases"/>
    <property type="match status" value="1"/>
</dbReference>